<dbReference type="EMBL" id="JARBDR010000214">
    <property type="protein sequence ID" value="KAJ8318740.1"/>
    <property type="molecule type" value="Genomic_DNA"/>
</dbReference>
<sequence length="104" mass="11802">MCKDFVTINLPPSQSCGPFRSYSSNINGTEYVMFDTITNTIYSWPQIPQDIFYFLGTVGFFIPEFLKNNNNKWKAENALQIFISVVLTGSAVGIMKKTKMLSKI</sequence>
<keyword evidence="1" id="KW-1133">Transmembrane helix</keyword>
<comment type="caution">
    <text evidence="2">The sequence shown here is derived from an EMBL/GenBank/DDBJ whole genome shotgun (WGS) entry which is preliminary data.</text>
</comment>
<keyword evidence="1" id="KW-0472">Membrane</keyword>
<feature type="transmembrane region" description="Helical" evidence="1">
    <location>
        <begin position="51"/>
        <end position="66"/>
    </location>
</feature>
<feature type="transmembrane region" description="Helical" evidence="1">
    <location>
        <begin position="78"/>
        <end position="95"/>
    </location>
</feature>
<evidence type="ECO:0000256" key="1">
    <source>
        <dbReference type="SAM" id="Phobius"/>
    </source>
</evidence>
<accession>A0ABQ9FN98</accession>
<proteinExistence type="predicted"/>
<name>A0ABQ9FN98_TEGGR</name>
<evidence type="ECO:0000313" key="2">
    <source>
        <dbReference type="EMBL" id="KAJ8318740.1"/>
    </source>
</evidence>
<reference evidence="2 3" key="1">
    <citation type="submission" date="2022-12" db="EMBL/GenBank/DDBJ databases">
        <title>Chromosome-level genome of Tegillarca granosa.</title>
        <authorList>
            <person name="Kim J."/>
        </authorList>
    </citation>
    <scope>NUCLEOTIDE SEQUENCE [LARGE SCALE GENOMIC DNA]</scope>
    <source>
        <strain evidence="2">Teg-2019</strain>
        <tissue evidence="2">Adductor muscle</tissue>
    </source>
</reference>
<protein>
    <submittedName>
        <fullName evidence="2">Uncharacterized protein</fullName>
    </submittedName>
</protein>
<organism evidence="2 3">
    <name type="scientific">Tegillarca granosa</name>
    <name type="common">Malaysian cockle</name>
    <name type="synonym">Anadara granosa</name>
    <dbReference type="NCBI Taxonomy" id="220873"/>
    <lineage>
        <taxon>Eukaryota</taxon>
        <taxon>Metazoa</taxon>
        <taxon>Spiralia</taxon>
        <taxon>Lophotrochozoa</taxon>
        <taxon>Mollusca</taxon>
        <taxon>Bivalvia</taxon>
        <taxon>Autobranchia</taxon>
        <taxon>Pteriomorphia</taxon>
        <taxon>Arcoida</taxon>
        <taxon>Arcoidea</taxon>
        <taxon>Arcidae</taxon>
        <taxon>Tegillarca</taxon>
    </lineage>
</organism>
<evidence type="ECO:0000313" key="3">
    <source>
        <dbReference type="Proteomes" id="UP001217089"/>
    </source>
</evidence>
<keyword evidence="1" id="KW-0812">Transmembrane</keyword>
<dbReference type="Proteomes" id="UP001217089">
    <property type="component" value="Unassembled WGS sequence"/>
</dbReference>
<gene>
    <name evidence="2" type="ORF">KUTeg_003831</name>
</gene>
<keyword evidence="3" id="KW-1185">Reference proteome</keyword>